<dbReference type="RefSeq" id="WP_158006412.1">
    <property type="nucleotide sequence ID" value="NZ_CP049206.1"/>
</dbReference>
<dbReference type="InterPro" id="IPR027417">
    <property type="entry name" value="P-loop_NTPase"/>
</dbReference>
<dbReference type="SMART" id="SM00382">
    <property type="entry name" value="AAA"/>
    <property type="match status" value="1"/>
</dbReference>
<evidence type="ECO:0000259" key="1">
    <source>
        <dbReference type="SMART" id="SM00382"/>
    </source>
</evidence>
<dbReference type="Pfam" id="PF01434">
    <property type="entry name" value="Peptidase_M41"/>
    <property type="match status" value="1"/>
</dbReference>
<dbReference type="EMBL" id="CP049206">
    <property type="protein sequence ID" value="QTG01347.1"/>
    <property type="molecule type" value="Genomic_DNA"/>
</dbReference>
<evidence type="ECO:0000313" key="4">
    <source>
        <dbReference type="Proteomes" id="UP000663912"/>
    </source>
</evidence>
<proteinExistence type="predicted"/>
<dbReference type="EMBL" id="JAAMCP010000003">
    <property type="protein sequence ID" value="NTF36269.1"/>
    <property type="molecule type" value="Genomic_DNA"/>
</dbReference>
<evidence type="ECO:0000313" key="5">
    <source>
        <dbReference type="Proteomes" id="UP000822331"/>
    </source>
</evidence>
<dbReference type="CDD" id="cd19481">
    <property type="entry name" value="RecA-like_protease"/>
    <property type="match status" value="1"/>
</dbReference>
<protein>
    <submittedName>
        <fullName evidence="3">AAA family ATPase</fullName>
    </submittedName>
</protein>
<dbReference type="Gene3D" id="3.40.50.300">
    <property type="entry name" value="P-loop containing nucleotide triphosphate hydrolases"/>
    <property type="match status" value="1"/>
</dbReference>
<dbReference type="AlphaFoldDB" id="A0AAE7URH0"/>
<gene>
    <name evidence="2" type="ORF">G6L72_06000</name>
    <name evidence="3" type="ORF">G6M88_13535</name>
</gene>
<dbReference type="SUPFAM" id="SSF140990">
    <property type="entry name" value="FtsH protease domain-like"/>
    <property type="match status" value="1"/>
</dbReference>
<dbReference type="Proteomes" id="UP000663912">
    <property type="component" value="Chromosome 1"/>
</dbReference>
<dbReference type="PANTHER" id="PTHR23076">
    <property type="entry name" value="METALLOPROTEASE M41 FTSH"/>
    <property type="match status" value="1"/>
</dbReference>
<evidence type="ECO:0000313" key="3">
    <source>
        <dbReference type="EMBL" id="QTG01347.1"/>
    </source>
</evidence>
<dbReference type="SUPFAM" id="SSF52540">
    <property type="entry name" value="P-loop containing nucleoside triphosphate hydrolases"/>
    <property type="match status" value="1"/>
</dbReference>
<feature type="domain" description="AAA+ ATPase" evidence="1">
    <location>
        <begin position="167"/>
        <end position="305"/>
    </location>
</feature>
<evidence type="ECO:0000313" key="2">
    <source>
        <dbReference type="EMBL" id="NTF36269.1"/>
    </source>
</evidence>
<dbReference type="GO" id="GO:0016887">
    <property type="term" value="F:ATP hydrolysis activity"/>
    <property type="evidence" value="ECO:0007669"/>
    <property type="project" value="InterPro"/>
</dbReference>
<dbReference type="GO" id="GO:0004176">
    <property type="term" value="F:ATP-dependent peptidase activity"/>
    <property type="evidence" value="ECO:0007669"/>
    <property type="project" value="InterPro"/>
</dbReference>
<dbReference type="KEGG" id="arui:G6M88_13535"/>
<reference evidence="2 5" key="1">
    <citation type="journal article" date="2020" name="Science">
        <title>Unexpected conservation and global transmission of agrobacterial virulence plasmids.</title>
        <authorList>
            <person name="Weisberg A.J."/>
            <person name="Davis E.W. 2nd"/>
            <person name="Tabima J."/>
            <person name="Belcher M.S."/>
            <person name="Miller M."/>
            <person name="Kuo C.H."/>
            <person name="Loper J.E."/>
            <person name="Grunwald N.J."/>
            <person name="Putnam M.L."/>
            <person name="Chang J.H."/>
        </authorList>
    </citation>
    <scope>NUCLEOTIDE SEQUENCE [LARGE SCALE GENOMIC DNA]</scope>
    <source>
        <strain evidence="2 5">A19/93</strain>
    </source>
</reference>
<dbReference type="Gene3D" id="1.20.58.760">
    <property type="entry name" value="Peptidase M41"/>
    <property type="match status" value="1"/>
</dbReference>
<dbReference type="GO" id="GO:0005524">
    <property type="term" value="F:ATP binding"/>
    <property type="evidence" value="ECO:0007669"/>
    <property type="project" value="InterPro"/>
</dbReference>
<dbReference type="InterPro" id="IPR003593">
    <property type="entry name" value="AAA+_ATPase"/>
</dbReference>
<dbReference type="InterPro" id="IPR037219">
    <property type="entry name" value="Peptidase_M41-like"/>
</dbReference>
<keyword evidence="5" id="KW-1185">Reference proteome</keyword>
<dbReference type="Pfam" id="PF00004">
    <property type="entry name" value="AAA"/>
    <property type="match status" value="1"/>
</dbReference>
<accession>A0AAE7URH0</accession>
<dbReference type="GO" id="GO:0006508">
    <property type="term" value="P:proteolysis"/>
    <property type="evidence" value="ECO:0007669"/>
    <property type="project" value="InterPro"/>
</dbReference>
<dbReference type="GO" id="GO:0004222">
    <property type="term" value="F:metalloendopeptidase activity"/>
    <property type="evidence" value="ECO:0007669"/>
    <property type="project" value="InterPro"/>
</dbReference>
<dbReference type="PANTHER" id="PTHR23076:SF97">
    <property type="entry name" value="ATP-DEPENDENT ZINC METALLOPROTEASE YME1L1"/>
    <property type="match status" value="1"/>
</dbReference>
<dbReference type="InterPro" id="IPR003959">
    <property type="entry name" value="ATPase_AAA_core"/>
</dbReference>
<dbReference type="Proteomes" id="UP000822331">
    <property type="component" value="Unassembled WGS sequence"/>
</dbReference>
<name>A0AAE7URH0_9HYPH</name>
<sequence>MHVVLDTSNEEWGGQYAKIRLAHPVSKQPSGDMPISVFDLKGLAVLIASKIADVPKDVRFAAQKILHIGGSTAYHINLARRVTGRSPLSDDDAVLLASKPQNIIAAALFRKTVGTDEMSALINLARAEIHGPSLFDLPGYEELKPWARGVRCDVEKWRLGELHWSSVGRGALVSGPPGTGKTYFASALANSLGFKLVSTATRAWHSARDLDDILNAVRKCFYDANSAGGAVLFIEEFDSIVTRVSRSTDKRSHHWQLVVAEFLSLLSCIGEGVIVLGASNFPELIDAEILRTGRFERHFPLDLPDVMTRTEILAFHTGHVFPIDSLIALAERLEGRSGAELAEMVRTARNFARDEDRSLEITDLYARMPQKSQYSIEEQFRLAVHEAGHALVALNVGYATRANIEIKQTFDLTANGYLGGVTSYELVEDRVPTERGLLNRIAVALAGMAAESAVFADRSIGSGGTIGSDVERATSIARRMVGSYGFGRSPIFSACVECVGDGPLPPILEQEVMDILKGQYDRVLRILTDERDKIISLAGDAVSHRRISIERKGISDAA</sequence>
<dbReference type="Gene3D" id="1.10.8.60">
    <property type="match status" value="1"/>
</dbReference>
<dbReference type="InterPro" id="IPR000642">
    <property type="entry name" value="Peptidase_M41"/>
</dbReference>
<reference evidence="3" key="2">
    <citation type="submission" date="2020-02" db="EMBL/GenBank/DDBJ databases">
        <title>Unexpected conservation and global transmission of agrobacterial virulence plasmids.</title>
        <authorList>
            <person name="Weisberg A.J."/>
            <person name="Davis E.W. II"/>
            <person name="Tabima J.R."/>
            <person name="Belcher M.S."/>
            <person name="Miller M."/>
            <person name="Kuo C.-H."/>
            <person name="Loper J.E."/>
            <person name="Grunwald N.J."/>
            <person name="Putnam M.L."/>
            <person name="Chang J.H."/>
        </authorList>
    </citation>
    <scope>NUCLEOTIDE SEQUENCE</scope>
    <source>
        <strain evidence="3">W2/73</strain>
    </source>
</reference>
<organism evidence="3 4">
    <name type="scientific">Agrobacterium rubi</name>
    <dbReference type="NCBI Taxonomy" id="28099"/>
    <lineage>
        <taxon>Bacteria</taxon>
        <taxon>Pseudomonadati</taxon>
        <taxon>Pseudomonadota</taxon>
        <taxon>Alphaproteobacteria</taxon>
        <taxon>Hyphomicrobiales</taxon>
        <taxon>Rhizobiaceae</taxon>
        <taxon>Rhizobium/Agrobacterium group</taxon>
        <taxon>Agrobacterium</taxon>
    </lineage>
</organism>